<gene>
    <name evidence="9" type="ORF">ACFSCV_17545</name>
</gene>
<feature type="domain" description="MacB-like periplasmic core" evidence="8">
    <location>
        <begin position="40"/>
        <end position="246"/>
    </location>
</feature>
<sequence length="862" mass="90532">MSDLAATGGASARAGGSAFPGVILRIAARELRGGVQGFVVFLLCLALGVAAIAGVGSLARGLTEGLQREGRVILGGDASFSLIHREATAQERATLDARGRVSGVAAMRAMARAPSGDSALVELKAVDDAWPLVGAATLDPARPLPDLLAERDGVYGAVVDPALLARLNLKIGDRVELGVSTFELRATLEREPDQLSAGLGFGPRVLVSDAALRASELLQPGSLVRWTYRVVLPGAANDDQVAALIADVERDAKEAGFEARSRLNAAPQLERNLNRFTQFLTIVGLTALIVGGVGVANAVAAFVDRKRETIATLKSVGASGRTVFLIHLAEVAALGLFGIAIGLAAGAAIPFAAAWALQDLLPLPLAPSVFPRELALAFAYGALTALAFTFWPLGRAHDVPVAALFRDQVDPGRRWPRPAYIVATVLAVAALATLAVYASYDRRIAAIFVVAAIAAFVALRLVASGVMALAARLPRPKTVELKLALANIHRPGALTPSVVLSLGLGLVLLVALTLIDSSIRRQLSNELPQKAPAFFFLDIPSAERDAFDEAVRRDAPDAELNSVPMLRGSFVSIKGQPVDEVSVDPEFRWALRGDRGVTFAETPPEGSKVVEGEWWAKDHAGDVLVSFDRRLANALGLAIGDEIEVNVLGRTIGAKVANLREIAWETMGINFFMVFSPNAFAGAPYMNLATVAFPGGADDARELGLLRDLTKAFPSLTAVRVKDALASINVIVGNLALAIRAASAVTLVASVLVLAGALAAGRRRRVYEAVVLKTLGATRWRLLAAFAAEYALLGLVTAAFALVVGSLAAWGVTSNIMRIDFAFDPLGAGLAALVSLMLTVTLGLIGAWRVLGETPARHLRNL</sequence>
<feature type="transmembrane region" description="Helical" evidence="6">
    <location>
        <begin position="492"/>
        <end position="515"/>
    </location>
</feature>
<evidence type="ECO:0000313" key="10">
    <source>
        <dbReference type="Proteomes" id="UP001597308"/>
    </source>
</evidence>
<evidence type="ECO:0000256" key="5">
    <source>
        <dbReference type="ARBA" id="ARBA00023136"/>
    </source>
</evidence>
<comment type="caution">
    <text evidence="9">The sequence shown here is derived from an EMBL/GenBank/DDBJ whole genome shotgun (WGS) entry which is preliminary data.</text>
</comment>
<dbReference type="Proteomes" id="UP001597308">
    <property type="component" value="Unassembled WGS sequence"/>
</dbReference>
<protein>
    <submittedName>
        <fullName evidence="9">ABC transporter permease</fullName>
    </submittedName>
</protein>
<evidence type="ECO:0000259" key="7">
    <source>
        <dbReference type="Pfam" id="PF02687"/>
    </source>
</evidence>
<feature type="domain" description="ABC3 transporter permease C-terminal" evidence="7">
    <location>
        <begin position="282"/>
        <end position="395"/>
    </location>
</feature>
<evidence type="ECO:0000256" key="6">
    <source>
        <dbReference type="SAM" id="Phobius"/>
    </source>
</evidence>
<proteinExistence type="predicted"/>
<dbReference type="Pfam" id="PF12704">
    <property type="entry name" value="MacB_PCD"/>
    <property type="match status" value="1"/>
</dbReference>
<evidence type="ECO:0000256" key="4">
    <source>
        <dbReference type="ARBA" id="ARBA00022989"/>
    </source>
</evidence>
<evidence type="ECO:0000256" key="3">
    <source>
        <dbReference type="ARBA" id="ARBA00022692"/>
    </source>
</evidence>
<name>A0ABW4KCQ8_9HYPH</name>
<reference evidence="10" key="1">
    <citation type="journal article" date="2019" name="Int. J. Syst. Evol. Microbiol.">
        <title>The Global Catalogue of Microorganisms (GCM) 10K type strain sequencing project: providing services to taxonomists for standard genome sequencing and annotation.</title>
        <authorList>
            <consortium name="The Broad Institute Genomics Platform"/>
            <consortium name="The Broad Institute Genome Sequencing Center for Infectious Disease"/>
            <person name="Wu L."/>
            <person name="Ma J."/>
        </authorList>
    </citation>
    <scope>NUCLEOTIDE SEQUENCE [LARGE SCALE GENOMIC DNA]</scope>
    <source>
        <strain evidence="10">KCTC 23707</strain>
    </source>
</reference>
<keyword evidence="2" id="KW-1003">Cell membrane</keyword>
<feature type="transmembrane region" description="Helical" evidence="6">
    <location>
        <begin position="324"/>
        <end position="357"/>
    </location>
</feature>
<feature type="transmembrane region" description="Helical" evidence="6">
    <location>
        <begin position="279"/>
        <end position="303"/>
    </location>
</feature>
<feature type="transmembrane region" description="Helical" evidence="6">
    <location>
        <begin position="782"/>
        <end position="810"/>
    </location>
</feature>
<dbReference type="InterPro" id="IPR025857">
    <property type="entry name" value="MacB_PCD"/>
</dbReference>
<organism evidence="9 10">
    <name type="scientific">Methylopila henanensis</name>
    <dbReference type="NCBI Taxonomy" id="873516"/>
    <lineage>
        <taxon>Bacteria</taxon>
        <taxon>Pseudomonadati</taxon>
        <taxon>Pseudomonadota</taxon>
        <taxon>Alphaproteobacteria</taxon>
        <taxon>Hyphomicrobiales</taxon>
        <taxon>Methylopilaceae</taxon>
        <taxon>Methylopila</taxon>
    </lineage>
</organism>
<evidence type="ECO:0000313" key="9">
    <source>
        <dbReference type="EMBL" id="MFD1704813.1"/>
    </source>
</evidence>
<feature type="transmembrane region" description="Helical" evidence="6">
    <location>
        <begin position="418"/>
        <end position="438"/>
    </location>
</feature>
<comment type="subcellular location">
    <subcellularLocation>
        <location evidence="1">Cell membrane</location>
        <topology evidence="1">Multi-pass membrane protein</topology>
    </subcellularLocation>
</comment>
<dbReference type="PANTHER" id="PTHR30287:SF1">
    <property type="entry name" value="INNER MEMBRANE PROTEIN"/>
    <property type="match status" value="1"/>
</dbReference>
<evidence type="ECO:0000256" key="1">
    <source>
        <dbReference type="ARBA" id="ARBA00004651"/>
    </source>
</evidence>
<feature type="transmembrane region" description="Helical" evidence="6">
    <location>
        <begin position="444"/>
        <end position="471"/>
    </location>
</feature>
<dbReference type="PANTHER" id="PTHR30287">
    <property type="entry name" value="MEMBRANE COMPONENT OF PREDICTED ABC SUPERFAMILY METABOLITE UPTAKE TRANSPORTER"/>
    <property type="match status" value="1"/>
</dbReference>
<evidence type="ECO:0000256" key="2">
    <source>
        <dbReference type="ARBA" id="ARBA00022475"/>
    </source>
</evidence>
<dbReference type="EMBL" id="JBHUER010000011">
    <property type="protein sequence ID" value="MFD1704813.1"/>
    <property type="molecule type" value="Genomic_DNA"/>
</dbReference>
<keyword evidence="10" id="KW-1185">Reference proteome</keyword>
<evidence type="ECO:0000259" key="8">
    <source>
        <dbReference type="Pfam" id="PF12704"/>
    </source>
</evidence>
<dbReference type="RefSeq" id="WP_378800873.1">
    <property type="nucleotide sequence ID" value="NZ_JBHUER010000011.1"/>
</dbReference>
<dbReference type="InterPro" id="IPR003838">
    <property type="entry name" value="ABC3_permease_C"/>
</dbReference>
<feature type="domain" description="ABC3 transporter permease C-terminal" evidence="7">
    <location>
        <begin position="742"/>
        <end position="854"/>
    </location>
</feature>
<keyword evidence="5 6" id="KW-0472">Membrane</keyword>
<dbReference type="InterPro" id="IPR038766">
    <property type="entry name" value="Membrane_comp_ABC_pdt"/>
</dbReference>
<feature type="transmembrane region" description="Helical" evidence="6">
    <location>
        <begin position="737"/>
        <end position="761"/>
    </location>
</feature>
<accession>A0ABW4KCQ8</accession>
<feature type="transmembrane region" description="Helical" evidence="6">
    <location>
        <begin position="830"/>
        <end position="851"/>
    </location>
</feature>
<dbReference type="Pfam" id="PF02687">
    <property type="entry name" value="FtsX"/>
    <property type="match status" value="2"/>
</dbReference>
<feature type="transmembrane region" description="Helical" evidence="6">
    <location>
        <begin position="38"/>
        <end position="59"/>
    </location>
</feature>
<keyword evidence="4 6" id="KW-1133">Transmembrane helix</keyword>
<keyword evidence="3 6" id="KW-0812">Transmembrane</keyword>